<dbReference type="SMART" id="SM00225">
    <property type="entry name" value="BTB"/>
    <property type="match status" value="1"/>
</dbReference>
<dbReference type="InterPro" id="IPR003972">
    <property type="entry name" value="K_chnl_volt-dep_Kv1"/>
</dbReference>
<dbReference type="PANTHER" id="PTHR11537:SF113">
    <property type="entry name" value="POTASSIUM VOLTAGE-GATED CHANNEL PROTEIN SHAKER"/>
    <property type="match status" value="1"/>
</dbReference>
<dbReference type="FunFam" id="3.30.710.10:FF:000053">
    <property type="entry name" value="potassium voltage-gated channel subfamily A member 4"/>
    <property type="match status" value="1"/>
</dbReference>
<dbReference type="InterPro" id="IPR000210">
    <property type="entry name" value="BTB/POZ_dom"/>
</dbReference>
<dbReference type="Gene3D" id="1.20.120.350">
    <property type="entry name" value="Voltage-gated potassium channels. Chain C"/>
    <property type="match status" value="1"/>
</dbReference>
<evidence type="ECO:0000256" key="6">
    <source>
        <dbReference type="ARBA" id="ARBA00022882"/>
    </source>
</evidence>
<keyword evidence="11" id="KW-0407">Ion channel</keyword>
<comment type="subcellular location">
    <subcellularLocation>
        <location evidence="1">Membrane</location>
        <topology evidence="1">Multi-pass membrane protein</topology>
    </subcellularLocation>
</comment>
<dbReference type="PANTHER" id="PTHR11537">
    <property type="entry name" value="VOLTAGE-GATED POTASSIUM CHANNEL"/>
    <property type="match status" value="1"/>
</dbReference>
<sequence length="465" mass="52581">MDVACRQFAAGKSLHICLPILKDNTASNQEYNLSGDETTDLSMLLSSYHHPHLQGSHGTYSHNRRKIVGAESMASDLQPELPFGHNCSTEGCEWVRINVSGLYFETRLVVLNRHPNSVLGDPEKRDKYYDSNRMEYFFDRHRPSFEAIFTWYQNGGKLRRPQNIPDEIFLTEVGFFELDKEIVEDYKKDEGYAEEEIILPENEILKTIWMLFEYPETSRLAFIIGILSCLFTMTSIVLFCVETLPHYSNDTCSGPDDPPSFVDPFFVIETMCTAWFTIEFIIRLISSPNKLKFWKDVKNLVDLTAVVPYYVTLINVIITMTCESSKTSSSLAFLRVIRLVRVFKLTKHSAGLQVLVLTFKASMGGLGLFVIALFVCTLVFSSTIYYMELGIPGSEINSIPDGFWWAVITMSTVGYGDKVPKGTWGKIVGCVCALSGLLTLAIPVPIILENFIKFYAHKTGRGRVG</sequence>
<keyword evidence="3" id="KW-0633">Potassium transport</keyword>
<dbReference type="SUPFAM" id="SSF54695">
    <property type="entry name" value="POZ domain"/>
    <property type="match status" value="1"/>
</dbReference>
<dbReference type="InterPro" id="IPR005821">
    <property type="entry name" value="Ion_trans_dom"/>
</dbReference>
<dbReference type="GO" id="GO:0008076">
    <property type="term" value="C:voltage-gated potassium channel complex"/>
    <property type="evidence" value="ECO:0007669"/>
    <property type="project" value="InterPro"/>
</dbReference>
<gene>
    <name evidence="12" type="ORF">OFUS_LOCUS10198</name>
</gene>
<dbReference type="GO" id="GO:0005251">
    <property type="term" value="F:delayed rectifier potassium channel activity"/>
    <property type="evidence" value="ECO:0007669"/>
    <property type="project" value="TreeGrafter"/>
</dbReference>
<comment type="caution">
    <text evidence="12">The sequence shown here is derived from an EMBL/GenBank/DDBJ whole genome shotgun (WGS) entry which is preliminary data.</text>
</comment>
<dbReference type="OrthoDB" id="415460at2759"/>
<dbReference type="Proteomes" id="UP000749559">
    <property type="component" value="Unassembled WGS sequence"/>
</dbReference>
<dbReference type="PRINTS" id="PR00169">
    <property type="entry name" value="KCHANNEL"/>
</dbReference>
<reference evidence="12" key="1">
    <citation type="submission" date="2022-03" db="EMBL/GenBank/DDBJ databases">
        <authorList>
            <person name="Martin C."/>
        </authorList>
    </citation>
    <scope>NUCLEOTIDE SEQUENCE</scope>
</reference>
<keyword evidence="5" id="KW-0631">Potassium channel</keyword>
<dbReference type="Gene3D" id="3.30.710.10">
    <property type="entry name" value="Potassium Channel Kv1.1, Chain A"/>
    <property type="match status" value="1"/>
</dbReference>
<keyword evidence="10" id="KW-0472">Membrane</keyword>
<dbReference type="Gene3D" id="1.10.287.70">
    <property type="match status" value="1"/>
</dbReference>
<keyword evidence="8" id="KW-1133">Transmembrane helix</keyword>
<evidence type="ECO:0000256" key="11">
    <source>
        <dbReference type="ARBA" id="ARBA00023303"/>
    </source>
</evidence>
<keyword evidence="6" id="KW-0851">Voltage-gated channel</keyword>
<dbReference type="FunFam" id="1.10.287.70:FF:000002">
    <property type="entry name" value="Potassium voltage-gated channel subfamily a member"/>
    <property type="match status" value="1"/>
</dbReference>
<evidence type="ECO:0000313" key="13">
    <source>
        <dbReference type="Proteomes" id="UP000749559"/>
    </source>
</evidence>
<keyword evidence="13" id="KW-1185">Reference proteome</keyword>
<evidence type="ECO:0000256" key="2">
    <source>
        <dbReference type="ARBA" id="ARBA00022448"/>
    </source>
</evidence>
<evidence type="ECO:0000256" key="3">
    <source>
        <dbReference type="ARBA" id="ARBA00022538"/>
    </source>
</evidence>
<dbReference type="InterPro" id="IPR003968">
    <property type="entry name" value="K_chnl_volt-dep_Kv"/>
</dbReference>
<keyword evidence="2" id="KW-0813">Transport</keyword>
<keyword evidence="7" id="KW-0630">Potassium</keyword>
<dbReference type="Pfam" id="PF02214">
    <property type="entry name" value="BTB_2"/>
    <property type="match status" value="1"/>
</dbReference>
<evidence type="ECO:0000256" key="9">
    <source>
        <dbReference type="ARBA" id="ARBA00023065"/>
    </source>
</evidence>
<dbReference type="Pfam" id="PF00520">
    <property type="entry name" value="Ion_trans"/>
    <property type="match status" value="1"/>
</dbReference>
<keyword evidence="4" id="KW-0812">Transmembrane</keyword>
<dbReference type="InterPro" id="IPR027359">
    <property type="entry name" value="Volt_channel_dom_sf"/>
</dbReference>
<dbReference type="EMBL" id="CAIIXF020000005">
    <property type="protein sequence ID" value="CAH1783927.1"/>
    <property type="molecule type" value="Genomic_DNA"/>
</dbReference>
<evidence type="ECO:0000256" key="7">
    <source>
        <dbReference type="ARBA" id="ARBA00022958"/>
    </source>
</evidence>
<proteinExistence type="predicted"/>
<evidence type="ECO:0000256" key="10">
    <source>
        <dbReference type="ARBA" id="ARBA00023136"/>
    </source>
</evidence>
<dbReference type="SUPFAM" id="SSF81324">
    <property type="entry name" value="Voltage-gated potassium channels"/>
    <property type="match status" value="1"/>
</dbReference>
<evidence type="ECO:0000256" key="8">
    <source>
        <dbReference type="ARBA" id="ARBA00022989"/>
    </source>
</evidence>
<evidence type="ECO:0000256" key="5">
    <source>
        <dbReference type="ARBA" id="ARBA00022826"/>
    </source>
</evidence>
<evidence type="ECO:0000256" key="1">
    <source>
        <dbReference type="ARBA" id="ARBA00004141"/>
    </source>
</evidence>
<evidence type="ECO:0000256" key="4">
    <source>
        <dbReference type="ARBA" id="ARBA00022692"/>
    </source>
</evidence>
<dbReference type="InterPro" id="IPR028325">
    <property type="entry name" value="VG_K_chnl"/>
</dbReference>
<name>A0A8J1T743_OWEFU</name>
<dbReference type="InterPro" id="IPR003131">
    <property type="entry name" value="T1-type_BTB"/>
</dbReference>
<dbReference type="PRINTS" id="PR01491">
    <property type="entry name" value="KVCHANNEL"/>
</dbReference>
<dbReference type="PRINTS" id="PR01496">
    <property type="entry name" value="SHAKERCHANEL"/>
</dbReference>
<protein>
    <submittedName>
        <fullName evidence="12">Uncharacterized protein</fullName>
    </submittedName>
</protein>
<dbReference type="GO" id="GO:0051260">
    <property type="term" value="P:protein homooligomerization"/>
    <property type="evidence" value="ECO:0007669"/>
    <property type="project" value="InterPro"/>
</dbReference>
<dbReference type="InterPro" id="IPR011333">
    <property type="entry name" value="SKP1/BTB/POZ_sf"/>
</dbReference>
<evidence type="ECO:0000313" key="12">
    <source>
        <dbReference type="EMBL" id="CAH1783927.1"/>
    </source>
</evidence>
<accession>A0A8J1T743</accession>
<organism evidence="12 13">
    <name type="scientific">Owenia fusiformis</name>
    <name type="common">Polychaete worm</name>
    <dbReference type="NCBI Taxonomy" id="6347"/>
    <lineage>
        <taxon>Eukaryota</taxon>
        <taxon>Metazoa</taxon>
        <taxon>Spiralia</taxon>
        <taxon>Lophotrochozoa</taxon>
        <taxon>Annelida</taxon>
        <taxon>Polychaeta</taxon>
        <taxon>Sedentaria</taxon>
        <taxon>Canalipalpata</taxon>
        <taxon>Sabellida</taxon>
        <taxon>Oweniida</taxon>
        <taxon>Oweniidae</taxon>
        <taxon>Owenia</taxon>
    </lineage>
</organism>
<keyword evidence="9" id="KW-0406">Ion transport</keyword>
<dbReference type="GO" id="GO:0001508">
    <property type="term" value="P:action potential"/>
    <property type="evidence" value="ECO:0007669"/>
    <property type="project" value="TreeGrafter"/>
</dbReference>
<dbReference type="AlphaFoldDB" id="A0A8J1T743"/>